<evidence type="ECO:0000256" key="3">
    <source>
        <dbReference type="ARBA" id="ARBA00005201"/>
    </source>
</evidence>
<evidence type="ECO:0000256" key="8">
    <source>
        <dbReference type="ARBA" id="ARBA00022741"/>
    </source>
</evidence>
<dbReference type="Pfam" id="PF06574">
    <property type="entry name" value="FAD_syn"/>
    <property type="match status" value="1"/>
</dbReference>
<dbReference type="Proteomes" id="UP000070188">
    <property type="component" value="Unassembled WGS sequence"/>
</dbReference>
<comment type="function">
    <text evidence="1">Catalyzes the phosphorylation of riboflavin to FMN followed by the adenylation of FMN to FAD.</text>
</comment>
<evidence type="ECO:0000256" key="4">
    <source>
        <dbReference type="ARBA" id="ARBA00022630"/>
    </source>
</evidence>
<reference evidence="18 22" key="2">
    <citation type="submission" date="2015-02" db="EMBL/GenBank/DDBJ databases">
        <title>Physiological reanalysis, assessment of diazotrophy, and genome sequences of multiple isolates of Streptomyces thermoautotrophicus.</title>
        <authorList>
            <person name="MacKellar D.C."/>
            <person name="Lieber L."/>
            <person name="Norman J."/>
            <person name="Bolger A."/>
            <person name="Tobin C."/>
            <person name="Murray J.W."/>
            <person name="Prell J."/>
        </authorList>
    </citation>
    <scope>NUCLEOTIDE SEQUENCE [LARGE SCALE GENOMIC DNA]</scope>
    <source>
        <strain evidence="18 22">UBT1</strain>
    </source>
</reference>
<comment type="similarity">
    <text evidence="15">Belongs to the ribF family.</text>
</comment>
<dbReference type="Proteomes" id="UP000070659">
    <property type="component" value="Unassembled WGS sequence"/>
</dbReference>
<organism evidence="17 20">
    <name type="scientific">Carbonactinospora thermoautotrophica</name>
    <dbReference type="NCBI Taxonomy" id="1469144"/>
    <lineage>
        <taxon>Bacteria</taxon>
        <taxon>Bacillati</taxon>
        <taxon>Actinomycetota</taxon>
        <taxon>Actinomycetes</taxon>
        <taxon>Kitasatosporales</taxon>
        <taxon>Carbonactinosporaceae</taxon>
        <taxon>Carbonactinospora</taxon>
    </lineage>
</organism>
<dbReference type="InterPro" id="IPR004821">
    <property type="entry name" value="Cyt_trans-like"/>
</dbReference>
<dbReference type="PANTHER" id="PTHR22749:SF6">
    <property type="entry name" value="RIBOFLAVIN KINASE"/>
    <property type="match status" value="1"/>
</dbReference>
<dbReference type="EMBL" id="JYIJ01000015">
    <property type="protein sequence ID" value="KWX04518.1"/>
    <property type="molecule type" value="Genomic_DNA"/>
</dbReference>
<keyword evidence="20" id="KW-1185">Reference proteome</keyword>
<name>A0A132MPP9_9ACTN</name>
<dbReference type="InterPro" id="IPR002606">
    <property type="entry name" value="Riboflavin_kinase_bac"/>
</dbReference>
<dbReference type="EMBL" id="LAXD01000001">
    <property type="protein sequence ID" value="KWW99709.1"/>
    <property type="molecule type" value="Genomic_DNA"/>
</dbReference>
<keyword evidence="8 15" id="KW-0547">Nucleotide-binding</keyword>
<reference evidence="21" key="1">
    <citation type="submission" date="2015-02" db="EMBL/GenBank/DDBJ databases">
        <title>Physiological reanalysis, assessment of diazotrophy, and genome sequences of multiple isolates of Streptomyces thermoautotrophicus.</title>
        <authorList>
            <person name="MacKellar D.C."/>
            <person name="Lieber L."/>
            <person name="Norman J."/>
            <person name="Bolger A."/>
            <person name="Tobin C."/>
            <person name="Murray J.W."/>
            <person name="Friesen M."/>
            <person name="Prell J."/>
        </authorList>
    </citation>
    <scope>NUCLEOTIDE SEQUENCE [LARGE SCALE GENOMIC DNA]</scope>
    <source>
        <strain evidence="21">UBT1</strain>
    </source>
</reference>
<evidence type="ECO:0000256" key="1">
    <source>
        <dbReference type="ARBA" id="ARBA00002121"/>
    </source>
</evidence>
<keyword evidence="6 15" id="KW-0808">Transferase</keyword>
<evidence type="ECO:0000313" key="19">
    <source>
        <dbReference type="EMBL" id="KWX08561.1"/>
    </source>
</evidence>
<keyword evidence="4 15" id="KW-0285">Flavoprotein</keyword>
<dbReference type="InterPro" id="IPR015865">
    <property type="entry name" value="Riboflavin_kinase_bac/euk"/>
</dbReference>
<dbReference type="GO" id="GO:0005524">
    <property type="term" value="F:ATP binding"/>
    <property type="evidence" value="ECO:0007669"/>
    <property type="project" value="UniProtKB-UniRule"/>
</dbReference>
<dbReference type="InterPro" id="IPR023465">
    <property type="entry name" value="Riboflavin_kinase_dom_sf"/>
</dbReference>
<comment type="catalytic activity">
    <reaction evidence="14 15">
        <text>FMN + ATP + H(+) = FAD + diphosphate</text>
        <dbReference type="Rhea" id="RHEA:17237"/>
        <dbReference type="ChEBI" id="CHEBI:15378"/>
        <dbReference type="ChEBI" id="CHEBI:30616"/>
        <dbReference type="ChEBI" id="CHEBI:33019"/>
        <dbReference type="ChEBI" id="CHEBI:57692"/>
        <dbReference type="ChEBI" id="CHEBI:58210"/>
        <dbReference type="EC" id="2.7.7.2"/>
    </reaction>
</comment>
<keyword evidence="9 15" id="KW-0418">Kinase</keyword>
<dbReference type="GO" id="GO:0008531">
    <property type="term" value="F:riboflavin kinase activity"/>
    <property type="evidence" value="ECO:0007669"/>
    <property type="project" value="UniProtKB-UniRule"/>
</dbReference>
<dbReference type="Gene3D" id="3.40.50.620">
    <property type="entry name" value="HUPs"/>
    <property type="match status" value="1"/>
</dbReference>
<dbReference type="UniPathway" id="UPA00277">
    <property type="reaction ID" value="UER00407"/>
</dbReference>
<dbReference type="GO" id="GO:0009231">
    <property type="term" value="P:riboflavin biosynthetic process"/>
    <property type="evidence" value="ECO:0007669"/>
    <property type="project" value="InterPro"/>
</dbReference>
<dbReference type="GO" id="GO:0006747">
    <property type="term" value="P:FAD biosynthetic process"/>
    <property type="evidence" value="ECO:0007669"/>
    <property type="project" value="UniProtKB-UniRule"/>
</dbReference>
<dbReference type="CDD" id="cd02064">
    <property type="entry name" value="FAD_synthetase_N"/>
    <property type="match status" value="1"/>
</dbReference>
<dbReference type="PATRIC" id="fig|1469144.10.peg.1488"/>
<keyword evidence="12" id="KW-0511">Multifunctional enzyme</keyword>
<dbReference type="EC" id="2.7.7.2" evidence="15"/>
<evidence type="ECO:0000313" key="17">
    <source>
        <dbReference type="EMBL" id="KWW99709.1"/>
    </source>
</evidence>
<evidence type="ECO:0000259" key="16">
    <source>
        <dbReference type="SMART" id="SM00904"/>
    </source>
</evidence>
<comment type="pathway">
    <text evidence="3 15">Cofactor biosynthesis; FMN biosynthesis; FMN from riboflavin (ATP route): step 1/1.</text>
</comment>
<evidence type="ECO:0000256" key="2">
    <source>
        <dbReference type="ARBA" id="ARBA00004726"/>
    </source>
</evidence>
<evidence type="ECO:0000313" key="22">
    <source>
        <dbReference type="Proteomes" id="UP000070659"/>
    </source>
</evidence>
<comment type="pathway">
    <text evidence="2 15">Cofactor biosynthesis; FAD biosynthesis; FAD from FMN: step 1/1.</text>
</comment>
<dbReference type="InterPro" id="IPR015864">
    <property type="entry name" value="FAD_synthase"/>
</dbReference>
<dbReference type="NCBIfam" id="NF004160">
    <property type="entry name" value="PRK05627.1-3"/>
    <property type="match status" value="1"/>
</dbReference>
<keyword evidence="5 15" id="KW-0288">FMN</keyword>
<dbReference type="InterPro" id="IPR023468">
    <property type="entry name" value="Riboflavin_kinase"/>
</dbReference>
<comment type="caution">
    <text evidence="17">The sequence shown here is derived from an EMBL/GenBank/DDBJ whole genome shotgun (WGS) entry which is preliminary data.</text>
</comment>
<proteinExistence type="inferred from homology"/>
<evidence type="ECO:0000313" key="21">
    <source>
        <dbReference type="Proteomes" id="UP000070598"/>
    </source>
</evidence>
<keyword evidence="7 15" id="KW-0548">Nucleotidyltransferase</keyword>
<evidence type="ECO:0000256" key="11">
    <source>
        <dbReference type="ARBA" id="ARBA00022840"/>
    </source>
</evidence>
<dbReference type="EC" id="2.7.1.26" evidence="15"/>
<dbReference type="InterPro" id="IPR014729">
    <property type="entry name" value="Rossmann-like_a/b/a_fold"/>
</dbReference>
<dbReference type="PANTHER" id="PTHR22749">
    <property type="entry name" value="RIBOFLAVIN KINASE/FMN ADENYLYLTRANSFERASE"/>
    <property type="match status" value="1"/>
</dbReference>
<dbReference type="EMBL" id="JYIK01000967">
    <property type="protein sequence ID" value="KWX08561.1"/>
    <property type="molecule type" value="Genomic_DNA"/>
</dbReference>
<dbReference type="SUPFAM" id="SSF52374">
    <property type="entry name" value="Nucleotidylyl transferase"/>
    <property type="match status" value="1"/>
</dbReference>
<evidence type="ECO:0000256" key="14">
    <source>
        <dbReference type="ARBA" id="ARBA00049494"/>
    </source>
</evidence>
<reference evidence="17" key="4">
    <citation type="submission" date="2015-04" db="EMBL/GenBank/DDBJ databases">
        <title>Physiological reanalysis, assessment of diazotrophy, and genome sequences of multiple isolates of Streptomyces thermoautotrophicus.</title>
        <authorList>
            <person name="MacKellar D.C."/>
            <person name="Lieber L."/>
            <person name="Norman J."/>
            <person name="Bolger A."/>
            <person name="Tobin C."/>
            <person name="Murray J.W."/>
            <person name="Woodward J."/>
            <person name="Friesen M."/>
            <person name="Prell J."/>
        </authorList>
    </citation>
    <scope>NUCLEOTIDE SEQUENCE [LARGE SCALE GENOMIC DNA]</scope>
    <source>
        <strain evidence="17">H1</strain>
    </source>
</reference>
<evidence type="ECO:0000256" key="15">
    <source>
        <dbReference type="PIRNR" id="PIRNR004491"/>
    </source>
</evidence>
<evidence type="ECO:0000256" key="10">
    <source>
        <dbReference type="ARBA" id="ARBA00022827"/>
    </source>
</evidence>
<dbReference type="Gene3D" id="2.40.30.30">
    <property type="entry name" value="Riboflavin kinase-like"/>
    <property type="match status" value="1"/>
</dbReference>
<dbReference type="NCBIfam" id="TIGR00083">
    <property type="entry name" value="ribF"/>
    <property type="match status" value="1"/>
</dbReference>
<dbReference type="RefSeq" id="WP_066885524.1">
    <property type="nucleotide sequence ID" value="NZ_JYIJ01000015.1"/>
</dbReference>
<dbReference type="Pfam" id="PF01687">
    <property type="entry name" value="Flavokinase"/>
    <property type="match status" value="1"/>
</dbReference>
<evidence type="ECO:0000256" key="5">
    <source>
        <dbReference type="ARBA" id="ARBA00022643"/>
    </source>
</evidence>
<feature type="domain" description="Riboflavin kinase" evidence="16">
    <location>
        <begin position="183"/>
        <end position="308"/>
    </location>
</feature>
<keyword evidence="11 15" id="KW-0067">ATP-binding</keyword>
<protein>
    <recommendedName>
        <fullName evidence="15">Riboflavin biosynthesis protein</fullName>
    </recommendedName>
    <domain>
        <recommendedName>
            <fullName evidence="15">Riboflavin kinase</fullName>
            <ecNumber evidence="15">2.7.1.26</ecNumber>
        </recommendedName>
        <alternativeName>
            <fullName evidence="15">Flavokinase</fullName>
        </alternativeName>
    </domain>
    <domain>
        <recommendedName>
            <fullName evidence="15">FMN adenylyltransferase</fullName>
            <ecNumber evidence="15">2.7.7.2</ecNumber>
        </recommendedName>
        <alternativeName>
            <fullName evidence="15">FAD pyrophosphorylase</fullName>
        </alternativeName>
        <alternativeName>
            <fullName evidence="15">FAD synthase</fullName>
        </alternativeName>
    </domain>
</protein>
<dbReference type="AlphaFoldDB" id="A0A132MPP9"/>
<dbReference type="FunFam" id="2.40.30.30:FF:000003">
    <property type="entry name" value="Riboflavin biosynthesis protein"/>
    <property type="match status" value="1"/>
</dbReference>
<reference evidence="20" key="3">
    <citation type="submission" date="2015-04" db="EMBL/GenBank/DDBJ databases">
        <title>Physiological reanalysis, assessment of diazotrophy, and genome sequences of multiple isolates of Streptomyces thermoautotrophicus.</title>
        <authorList>
            <person name="MacKellar D.C."/>
            <person name="Lieber L."/>
            <person name="Norman J."/>
            <person name="Bolger A."/>
            <person name="Tobin C."/>
            <person name="Murray J.W."/>
            <person name="Chang R."/>
            <person name="Ford T."/>
            <person name="Nguyen P.Q."/>
            <person name="Woodward J."/>
            <person name="Permingeat H."/>
            <person name="Joshi N.S."/>
            <person name="Silver P.A."/>
            <person name="Usadel B."/>
            <person name="Rutherford A.W."/>
            <person name="Friesen M."/>
            <person name="Prell J."/>
        </authorList>
    </citation>
    <scope>NUCLEOTIDE SEQUENCE [LARGE SCALE GENOMIC DNA]</scope>
    <source>
        <strain evidence="20">H1</strain>
    </source>
</reference>
<evidence type="ECO:0000313" key="18">
    <source>
        <dbReference type="EMBL" id="KWX04518.1"/>
    </source>
</evidence>
<accession>A0A132MPP9</accession>
<dbReference type="SMART" id="SM00904">
    <property type="entry name" value="Flavokinase"/>
    <property type="match status" value="1"/>
</dbReference>
<dbReference type="SUPFAM" id="SSF82114">
    <property type="entry name" value="Riboflavin kinase-like"/>
    <property type="match status" value="1"/>
</dbReference>
<comment type="catalytic activity">
    <reaction evidence="13 15">
        <text>riboflavin + ATP = FMN + ADP + H(+)</text>
        <dbReference type="Rhea" id="RHEA:14357"/>
        <dbReference type="ChEBI" id="CHEBI:15378"/>
        <dbReference type="ChEBI" id="CHEBI:30616"/>
        <dbReference type="ChEBI" id="CHEBI:57986"/>
        <dbReference type="ChEBI" id="CHEBI:58210"/>
        <dbReference type="ChEBI" id="CHEBI:456216"/>
        <dbReference type="EC" id="2.7.1.26"/>
    </reaction>
</comment>
<dbReference type="GO" id="GO:0009398">
    <property type="term" value="P:FMN biosynthetic process"/>
    <property type="evidence" value="ECO:0007669"/>
    <property type="project" value="UniProtKB-UniRule"/>
</dbReference>
<dbReference type="UniPathway" id="UPA00276">
    <property type="reaction ID" value="UER00406"/>
</dbReference>
<sequence length="311" mass="34008">MHRWWGLGDVPDDWGRSVVTIGVFDGVHRGHQKIVGRAVELARELGLPAVVVTFDPHPDEVIRPGRHPAMLSTQRHRAELLAGLGVDAVCVLPFTREFSQLSSEEFVRQVLVDGLHAAAVVVGADFRFGHKAAGTVQTLVELGERYGFVAEGVPLVAEGEEKLSSSYVRRCVAEGDVETARRVLGHPHRVEGVVVRGDRRGRALGFPTANLECPPNTAVPADGVYAGWLIVGEERYPAAVSVGANPTFDGRERRVEAYALDRDDLDLYGRYVAVEFVAAIRGMKRFGSVEELVAAMKDDVARTREILARET</sequence>
<dbReference type="OrthoDB" id="9803667at2"/>
<evidence type="ECO:0000256" key="9">
    <source>
        <dbReference type="ARBA" id="ARBA00022777"/>
    </source>
</evidence>
<dbReference type="PIRSF" id="PIRSF004491">
    <property type="entry name" value="FAD_Synth"/>
    <property type="match status" value="1"/>
</dbReference>
<dbReference type="STRING" id="1469144.LI90_1348"/>
<evidence type="ECO:0000256" key="13">
    <source>
        <dbReference type="ARBA" id="ARBA00047880"/>
    </source>
</evidence>
<dbReference type="GO" id="GO:0003919">
    <property type="term" value="F:FMN adenylyltransferase activity"/>
    <property type="evidence" value="ECO:0007669"/>
    <property type="project" value="UniProtKB-UniRule"/>
</dbReference>
<keyword evidence="10 15" id="KW-0274">FAD</keyword>
<gene>
    <name evidence="17" type="ORF">LI90_1348</name>
    <name evidence="18" type="ORF">TH66_08165</name>
    <name evidence="19" type="ORF">TR74_14420</name>
</gene>
<dbReference type="Proteomes" id="UP000070598">
    <property type="component" value="Unassembled WGS sequence"/>
</dbReference>
<evidence type="ECO:0000256" key="12">
    <source>
        <dbReference type="ARBA" id="ARBA00023268"/>
    </source>
</evidence>
<evidence type="ECO:0000256" key="7">
    <source>
        <dbReference type="ARBA" id="ARBA00022695"/>
    </source>
</evidence>
<evidence type="ECO:0000256" key="6">
    <source>
        <dbReference type="ARBA" id="ARBA00022679"/>
    </source>
</evidence>
<dbReference type="FunFam" id="3.40.50.620:FF:000021">
    <property type="entry name" value="Riboflavin biosynthesis protein"/>
    <property type="match status" value="1"/>
</dbReference>
<dbReference type="NCBIfam" id="TIGR00125">
    <property type="entry name" value="cyt_tran_rel"/>
    <property type="match status" value="1"/>
</dbReference>
<evidence type="ECO:0000313" key="20">
    <source>
        <dbReference type="Proteomes" id="UP000070188"/>
    </source>
</evidence>